<dbReference type="Pfam" id="PF00107">
    <property type="entry name" value="ADH_zinc_N"/>
    <property type="match status" value="1"/>
</dbReference>
<evidence type="ECO:0000256" key="1">
    <source>
        <dbReference type="ARBA" id="ARBA00023002"/>
    </source>
</evidence>
<evidence type="ECO:0008006" key="6">
    <source>
        <dbReference type="Google" id="ProtNLM"/>
    </source>
</evidence>
<evidence type="ECO:0000313" key="4">
    <source>
        <dbReference type="EMBL" id="OJI98692.1"/>
    </source>
</evidence>
<dbReference type="GO" id="GO:0016628">
    <property type="term" value="F:oxidoreductase activity, acting on the CH-CH group of donors, NAD or NADP as acceptor"/>
    <property type="evidence" value="ECO:0007669"/>
    <property type="project" value="InterPro"/>
</dbReference>
<dbReference type="PANTHER" id="PTHR43205">
    <property type="entry name" value="PROSTAGLANDIN REDUCTASE"/>
    <property type="match status" value="1"/>
</dbReference>
<dbReference type="Proteomes" id="UP000184073">
    <property type="component" value="Unassembled WGS sequence"/>
</dbReference>
<dbReference type="InterPro" id="IPR045010">
    <property type="entry name" value="MDR_fam"/>
</dbReference>
<dbReference type="CDD" id="cd05288">
    <property type="entry name" value="PGDH"/>
    <property type="match status" value="1"/>
</dbReference>
<feature type="domain" description="Oxidoreductase N-terminal" evidence="3">
    <location>
        <begin position="5"/>
        <end position="120"/>
    </location>
</feature>
<dbReference type="InterPro" id="IPR011032">
    <property type="entry name" value="GroES-like_sf"/>
</dbReference>
<dbReference type="VEuPathDB" id="FungiDB:ASPVEDRAFT_479663"/>
<dbReference type="PANTHER" id="PTHR43205:SF19">
    <property type="entry name" value="ENOYL REDUCTASE (ER) DOMAIN-CONTAINING PROTEIN"/>
    <property type="match status" value="1"/>
</dbReference>
<dbReference type="GeneID" id="63729417"/>
<feature type="domain" description="Alcohol dehydrogenase-like C-terminal" evidence="2">
    <location>
        <begin position="168"/>
        <end position="301"/>
    </location>
</feature>
<dbReference type="InterPro" id="IPR036291">
    <property type="entry name" value="NAD(P)-bd_dom_sf"/>
</dbReference>
<dbReference type="InterPro" id="IPR013149">
    <property type="entry name" value="ADH-like_C"/>
</dbReference>
<dbReference type="InterPro" id="IPR041694">
    <property type="entry name" value="ADH_N_2"/>
</dbReference>
<gene>
    <name evidence="4" type="ORF">ASPVEDRAFT_479663</name>
</gene>
<accession>A0A1L9PB39</accession>
<dbReference type="OrthoDB" id="809632at2759"/>
<dbReference type="STRING" id="1036611.A0A1L9PB39"/>
<sequence>MPSTRQWILNSKPTGTPTITGDSPTFKLATVDLPAPTASQVVLKSLMFSNDPAQRTWINPNADPERLYMPPIPVGAPMSAFALTEVVESGNPNELPVGSLVVTGQGWTEYAVHEIKGLQVVQPIPGLDRGHFLGALGFTGLTAYYGIKEVAAATSEDTVVVSGAAGATGSMVVQIAKKILGCKRVIGIAGTDEKCRHVEKIGADVCVNYKKDSFKQDLINATEGFADVYFDNVGGDILDLMLTRMKRHGRIAVCGTISNYNSAEPTGPKNFFEVVSMRLNIRGLIVLDYIHKFADVISELAAAWAQGKIVIDDSMQTIIDSKFEDVPNVWLKLFEGANTGKLCTNIVA</sequence>
<dbReference type="RefSeq" id="XP_040664455.1">
    <property type="nucleotide sequence ID" value="XM_040813906.1"/>
</dbReference>
<dbReference type="SUPFAM" id="SSF50129">
    <property type="entry name" value="GroES-like"/>
    <property type="match status" value="1"/>
</dbReference>
<dbReference type="Pfam" id="PF16884">
    <property type="entry name" value="ADH_N_2"/>
    <property type="match status" value="1"/>
</dbReference>
<protein>
    <recommendedName>
        <fullName evidence="6">Enoyl reductase (ER) domain-containing protein</fullName>
    </recommendedName>
</protein>
<dbReference type="Gene3D" id="3.90.180.10">
    <property type="entry name" value="Medium-chain alcohol dehydrogenases, catalytic domain"/>
    <property type="match status" value="1"/>
</dbReference>
<dbReference type="AlphaFoldDB" id="A0A1L9PB39"/>
<dbReference type="EMBL" id="KV878126">
    <property type="protein sequence ID" value="OJI98692.1"/>
    <property type="molecule type" value="Genomic_DNA"/>
</dbReference>
<dbReference type="SUPFAM" id="SSF51735">
    <property type="entry name" value="NAD(P)-binding Rossmann-fold domains"/>
    <property type="match status" value="1"/>
</dbReference>
<proteinExistence type="predicted"/>
<evidence type="ECO:0000313" key="5">
    <source>
        <dbReference type="Proteomes" id="UP000184073"/>
    </source>
</evidence>
<name>A0A1L9PB39_ASPVE</name>
<evidence type="ECO:0000259" key="2">
    <source>
        <dbReference type="Pfam" id="PF00107"/>
    </source>
</evidence>
<reference evidence="5" key="1">
    <citation type="journal article" date="2017" name="Genome Biol.">
        <title>Comparative genomics reveals high biological diversity and specific adaptations in the industrially and medically important fungal genus Aspergillus.</title>
        <authorList>
            <person name="de Vries R.P."/>
            <person name="Riley R."/>
            <person name="Wiebenga A."/>
            <person name="Aguilar-Osorio G."/>
            <person name="Amillis S."/>
            <person name="Uchima C.A."/>
            <person name="Anderluh G."/>
            <person name="Asadollahi M."/>
            <person name="Askin M."/>
            <person name="Barry K."/>
            <person name="Battaglia E."/>
            <person name="Bayram O."/>
            <person name="Benocci T."/>
            <person name="Braus-Stromeyer S.A."/>
            <person name="Caldana C."/>
            <person name="Canovas D."/>
            <person name="Cerqueira G.C."/>
            <person name="Chen F."/>
            <person name="Chen W."/>
            <person name="Choi C."/>
            <person name="Clum A."/>
            <person name="Dos Santos R.A."/>
            <person name="Damasio A.R."/>
            <person name="Diallinas G."/>
            <person name="Emri T."/>
            <person name="Fekete E."/>
            <person name="Flipphi M."/>
            <person name="Freyberg S."/>
            <person name="Gallo A."/>
            <person name="Gournas C."/>
            <person name="Habgood R."/>
            <person name="Hainaut M."/>
            <person name="Harispe M.L."/>
            <person name="Henrissat B."/>
            <person name="Hilden K.S."/>
            <person name="Hope R."/>
            <person name="Hossain A."/>
            <person name="Karabika E."/>
            <person name="Karaffa L."/>
            <person name="Karanyi Z."/>
            <person name="Krasevec N."/>
            <person name="Kuo A."/>
            <person name="Kusch H."/>
            <person name="LaButti K."/>
            <person name="Lagendijk E.L."/>
            <person name="Lapidus A."/>
            <person name="Levasseur A."/>
            <person name="Lindquist E."/>
            <person name="Lipzen A."/>
            <person name="Logrieco A.F."/>
            <person name="MacCabe A."/>
            <person name="Maekelae M.R."/>
            <person name="Malavazi I."/>
            <person name="Melin P."/>
            <person name="Meyer V."/>
            <person name="Mielnichuk N."/>
            <person name="Miskei M."/>
            <person name="Molnar A.P."/>
            <person name="Mule G."/>
            <person name="Ngan C.Y."/>
            <person name="Orejas M."/>
            <person name="Orosz E."/>
            <person name="Ouedraogo J.P."/>
            <person name="Overkamp K.M."/>
            <person name="Park H.-S."/>
            <person name="Perrone G."/>
            <person name="Piumi F."/>
            <person name="Punt P.J."/>
            <person name="Ram A.F."/>
            <person name="Ramon A."/>
            <person name="Rauscher S."/>
            <person name="Record E."/>
            <person name="Riano-Pachon D.M."/>
            <person name="Robert V."/>
            <person name="Roehrig J."/>
            <person name="Ruller R."/>
            <person name="Salamov A."/>
            <person name="Salih N.S."/>
            <person name="Samson R.A."/>
            <person name="Sandor E."/>
            <person name="Sanguinetti M."/>
            <person name="Schuetze T."/>
            <person name="Sepcic K."/>
            <person name="Shelest E."/>
            <person name="Sherlock G."/>
            <person name="Sophianopoulou V."/>
            <person name="Squina F.M."/>
            <person name="Sun H."/>
            <person name="Susca A."/>
            <person name="Todd R.B."/>
            <person name="Tsang A."/>
            <person name="Unkles S.E."/>
            <person name="van de Wiele N."/>
            <person name="van Rossen-Uffink D."/>
            <person name="Oliveira J.V."/>
            <person name="Vesth T.C."/>
            <person name="Visser J."/>
            <person name="Yu J.-H."/>
            <person name="Zhou M."/>
            <person name="Andersen M.R."/>
            <person name="Archer D.B."/>
            <person name="Baker S.E."/>
            <person name="Benoit I."/>
            <person name="Brakhage A.A."/>
            <person name="Braus G.H."/>
            <person name="Fischer R."/>
            <person name="Frisvad J.C."/>
            <person name="Goldman G.H."/>
            <person name="Houbraken J."/>
            <person name="Oakley B."/>
            <person name="Pocsi I."/>
            <person name="Scazzocchio C."/>
            <person name="Seiboth B."/>
            <person name="vanKuyk P.A."/>
            <person name="Wortman J."/>
            <person name="Dyer P.S."/>
            <person name="Grigoriev I.V."/>
        </authorList>
    </citation>
    <scope>NUCLEOTIDE SEQUENCE [LARGE SCALE GENOMIC DNA]</scope>
    <source>
        <strain evidence="5">CBS 583.65</strain>
    </source>
</reference>
<keyword evidence="5" id="KW-1185">Reference proteome</keyword>
<evidence type="ECO:0000259" key="3">
    <source>
        <dbReference type="Pfam" id="PF16884"/>
    </source>
</evidence>
<dbReference type="FunFam" id="3.40.50.720:FF:000121">
    <property type="entry name" value="Prostaglandin reductase 2"/>
    <property type="match status" value="1"/>
</dbReference>
<keyword evidence="1" id="KW-0560">Oxidoreductase</keyword>
<dbReference type="Gene3D" id="3.40.50.720">
    <property type="entry name" value="NAD(P)-binding Rossmann-like Domain"/>
    <property type="match status" value="1"/>
</dbReference>
<organism evidence="4 5">
    <name type="scientific">Aspergillus versicolor CBS 583.65</name>
    <dbReference type="NCBI Taxonomy" id="1036611"/>
    <lineage>
        <taxon>Eukaryota</taxon>
        <taxon>Fungi</taxon>
        <taxon>Dikarya</taxon>
        <taxon>Ascomycota</taxon>
        <taxon>Pezizomycotina</taxon>
        <taxon>Eurotiomycetes</taxon>
        <taxon>Eurotiomycetidae</taxon>
        <taxon>Eurotiales</taxon>
        <taxon>Aspergillaceae</taxon>
        <taxon>Aspergillus</taxon>
        <taxon>Aspergillus subgen. Nidulantes</taxon>
    </lineage>
</organism>